<name>A0ACB6SJ78_9PLEO</name>
<comment type="caution">
    <text evidence="1">The sequence shown here is derived from an EMBL/GenBank/DDBJ whole genome shotgun (WGS) entry which is preliminary data.</text>
</comment>
<proteinExistence type="predicted"/>
<protein>
    <submittedName>
        <fullName evidence="1">Uncharacterized protein</fullName>
    </submittedName>
</protein>
<keyword evidence="2" id="KW-1185">Reference proteome</keyword>
<accession>A0ACB6SJ78</accession>
<evidence type="ECO:0000313" key="2">
    <source>
        <dbReference type="Proteomes" id="UP000799754"/>
    </source>
</evidence>
<reference evidence="1" key="1">
    <citation type="journal article" date="2020" name="Stud. Mycol.">
        <title>101 Dothideomycetes genomes: a test case for predicting lifestyles and emergence of pathogens.</title>
        <authorList>
            <person name="Haridas S."/>
            <person name="Albert R."/>
            <person name="Binder M."/>
            <person name="Bloem J."/>
            <person name="Labutti K."/>
            <person name="Salamov A."/>
            <person name="Andreopoulos B."/>
            <person name="Baker S."/>
            <person name="Barry K."/>
            <person name="Bills G."/>
            <person name="Bluhm B."/>
            <person name="Cannon C."/>
            <person name="Castanera R."/>
            <person name="Culley D."/>
            <person name="Daum C."/>
            <person name="Ezra D."/>
            <person name="Gonzalez J."/>
            <person name="Henrissat B."/>
            <person name="Kuo A."/>
            <person name="Liang C."/>
            <person name="Lipzen A."/>
            <person name="Lutzoni F."/>
            <person name="Magnuson J."/>
            <person name="Mondo S."/>
            <person name="Nolan M."/>
            <person name="Ohm R."/>
            <person name="Pangilinan J."/>
            <person name="Park H.-J."/>
            <person name="Ramirez L."/>
            <person name="Alfaro M."/>
            <person name="Sun H."/>
            <person name="Tritt A."/>
            <person name="Yoshinaga Y."/>
            <person name="Zwiers L.-H."/>
            <person name="Turgeon B."/>
            <person name="Goodwin S."/>
            <person name="Spatafora J."/>
            <person name="Crous P."/>
            <person name="Grigoriev I."/>
        </authorList>
    </citation>
    <scope>NUCLEOTIDE SEQUENCE</scope>
    <source>
        <strain evidence="1">CBS 525.71</strain>
    </source>
</reference>
<dbReference type="Proteomes" id="UP000799754">
    <property type="component" value="Unassembled WGS sequence"/>
</dbReference>
<dbReference type="EMBL" id="MU006701">
    <property type="protein sequence ID" value="KAF2633262.1"/>
    <property type="molecule type" value="Genomic_DNA"/>
</dbReference>
<organism evidence="1 2">
    <name type="scientific">Macroventuria anomochaeta</name>
    <dbReference type="NCBI Taxonomy" id="301207"/>
    <lineage>
        <taxon>Eukaryota</taxon>
        <taxon>Fungi</taxon>
        <taxon>Dikarya</taxon>
        <taxon>Ascomycota</taxon>
        <taxon>Pezizomycotina</taxon>
        <taxon>Dothideomycetes</taxon>
        <taxon>Pleosporomycetidae</taxon>
        <taxon>Pleosporales</taxon>
        <taxon>Pleosporineae</taxon>
        <taxon>Didymellaceae</taxon>
        <taxon>Macroventuria</taxon>
    </lineage>
</organism>
<gene>
    <name evidence="1" type="ORF">BU25DRAFT_405184</name>
</gene>
<evidence type="ECO:0000313" key="1">
    <source>
        <dbReference type="EMBL" id="KAF2633262.1"/>
    </source>
</evidence>
<sequence length="111" mass="12256">MLVEGHSDWVNSVAFSHGSTRLASASYDETVKVWDASSGERLQTLNVGRPLNSLSFDSTSLFLHTEIGTIAIYSSRNSSEVAIVDLECPMYLGISHNSNRTWIQHDGRNVL</sequence>